<sequence>MASQGLDEGLDGASGAGEKAAMRILILGGTTEASALARALGHRRDLACTLSLAGRTADPKPLPLPMRVGGFGGPEGLAAYLRAEGVERLIDATHPFAARISRSAALAAEAAGVRLLAVRRPAWAREPGDDWREVASVPEAADAIGATPRTVFVTVGRNEAGAFARAPQHAYLVRTIEPLDGVLPVPHLTEIRARGPFGAEAEAAFMRERGVEVLVSKNAGGPATYGKIAAARALGLPVVMVRRPEKPAVTCVDDAAGALRWLEG</sequence>
<organism evidence="4 5">
    <name type="scientific">Methylobacterium hispanicum</name>
    <dbReference type="NCBI Taxonomy" id="270350"/>
    <lineage>
        <taxon>Bacteria</taxon>
        <taxon>Pseudomonadati</taxon>
        <taxon>Pseudomonadota</taxon>
        <taxon>Alphaproteobacteria</taxon>
        <taxon>Hyphomicrobiales</taxon>
        <taxon>Methylobacteriaceae</taxon>
        <taxon>Methylobacterium</taxon>
    </lineage>
</organism>
<proteinExistence type="predicted"/>
<name>A0AAV4ZQ72_9HYPH</name>
<dbReference type="PROSITE" id="PS51014">
    <property type="entry name" value="COBK_CBIJ"/>
    <property type="match status" value="1"/>
</dbReference>
<evidence type="ECO:0000256" key="1">
    <source>
        <dbReference type="ARBA" id="ARBA00004953"/>
    </source>
</evidence>
<dbReference type="PANTHER" id="PTHR36925:SF1">
    <property type="entry name" value="COBALT-PRECORRIN-6A REDUCTASE"/>
    <property type="match status" value="1"/>
</dbReference>
<dbReference type="GO" id="GO:0016994">
    <property type="term" value="F:precorrin-6A reductase activity"/>
    <property type="evidence" value="ECO:0007669"/>
    <property type="project" value="InterPro"/>
</dbReference>
<evidence type="ECO:0000313" key="5">
    <source>
        <dbReference type="Proteomes" id="UP001055247"/>
    </source>
</evidence>
<evidence type="ECO:0000313" key="4">
    <source>
        <dbReference type="EMBL" id="GJD90286.1"/>
    </source>
</evidence>
<keyword evidence="5" id="KW-1185">Reference proteome</keyword>
<comment type="pathway">
    <text evidence="1">Cofactor biosynthesis; adenosylcobalamin biosynthesis.</text>
</comment>
<dbReference type="AlphaFoldDB" id="A0AAV4ZQ72"/>
<dbReference type="EMBL" id="BPQO01000017">
    <property type="protein sequence ID" value="GJD90286.1"/>
    <property type="molecule type" value="Genomic_DNA"/>
</dbReference>
<gene>
    <name evidence="4" type="primary">cobK</name>
    <name evidence="4" type="ORF">BHAOGJBA_3824</name>
</gene>
<dbReference type="InterPro" id="IPR003723">
    <property type="entry name" value="Precorrin-6x_reduct"/>
</dbReference>
<dbReference type="GO" id="GO:0009236">
    <property type="term" value="P:cobalamin biosynthetic process"/>
    <property type="evidence" value="ECO:0007669"/>
    <property type="project" value="UniProtKB-KW"/>
</dbReference>
<dbReference type="Proteomes" id="UP001055247">
    <property type="component" value="Unassembled WGS sequence"/>
</dbReference>
<keyword evidence="3" id="KW-0560">Oxidoreductase</keyword>
<evidence type="ECO:0000256" key="2">
    <source>
        <dbReference type="ARBA" id="ARBA00022573"/>
    </source>
</evidence>
<dbReference type="PANTHER" id="PTHR36925">
    <property type="entry name" value="COBALT-PRECORRIN-6A REDUCTASE"/>
    <property type="match status" value="1"/>
</dbReference>
<reference evidence="4" key="1">
    <citation type="journal article" date="2016" name="Front. Microbiol.">
        <title>Genome Sequence of the Piezophilic, Mesophilic Sulfate-Reducing Bacterium Desulfovibrio indicus J2T.</title>
        <authorList>
            <person name="Cao J."/>
            <person name="Maignien L."/>
            <person name="Shao Z."/>
            <person name="Alain K."/>
            <person name="Jebbar M."/>
        </authorList>
    </citation>
    <scope>NUCLEOTIDE SEQUENCE</scope>
    <source>
        <strain evidence="4">DSM 16372</strain>
    </source>
</reference>
<evidence type="ECO:0000256" key="3">
    <source>
        <dbReference type="ARBA" id="ARBA00023002"/>
    </source>
</evidence>
<keyword evidence="2" id="KW-0169">Cobalamin biosynthesis</keyword>
<protein>
    <submittedName>
        <fullName evidence="4">Precorrin-6A reductase</fullName>
    </submittedName>
</protein>
<dbReference type="NCBIfam" id="NF005968">
    <property type="entry name" value="PRK08057.1-2"/>
    <property type="match status" value="1"/>
</dbReference>
<dbReference type="Pfam" id="PF02571">
    <property type="entry name" value="CbiJ"/>
    <property type="match status" value="1"/>
</dbReference>
<reference evidence="4" key="2">
    <citation type="submission" date="2021-08" db="EMBL/GenBank/DDBJ databases">
        <authorList>
            <person name="Tani A."/>
            <person name="Ola A."/>
            <person name="Ogura Y."/>
            <person name="Katsura K."/>
            <person name="Hayashi T."/>
        </authorList>
    </citation>
    <scope>NUCLEOTIDE SEQUENCE</scope>
    <source>
        <strain evidence="4">DSM 16372</strain>
    </source>
</reference>
<comment type="caution">
    <text evidence="4">The sequence shown here is derived from an EMBL/GenBank/DDBJ whole genome shotgun (WGS) entry which is preliminary data.</text>
</comment>
<accession>A0AAV4ZQ72</accession>